<feature type="region of interest" description="Disordered" evidence="1">
    <location>
        <begin position="1"/>
        <end position="31"/>
    </location>
</feature>
<name>A0AAU9P3A1_9ASTR</name>
<evidence type="ECO:0000256" key="1">
    <source>
        <dbReference type="SAM" id="MobiDB-lite"/>
    </source>
</evidence>
<accession>A0AAU9P3A1</accession>
<dbReference type="Proteomes" id="UP001157418">
    <property type="component" value="Unassembled WGS sequence"/>
</dbReference>
<evidence type="ECO:0000313" key="3">
    <source>
        <dbReference type="Proteomes" id="UP001157418"/>
    </source>
</evidence>
<keyword evidence="3" id="KW-1185">Reference proteome</keyword>
<evidence type="ECO:0000313" key="2">
    <source>
        <dbReference type="EMBL" id="CAH1444534.1"/>
    </source>
</evidence>
<comment type="caution">
    <text evidence="2">The sequence shown here is derived from an EMBL/GenBank/DDBJ whole genome shotgun (WGS) entry which is preliminary data.</text>
</comment>
<organism evidence="2 3">
    <name type="scientific">Lactuca virosa</name>
    <dbReference type="NCBI Taxonomy" id="75947"/>
    <lineage>
        <taxon>Eukaryota</taxon>
        <taxon>Viridiplantae</taxon>
        <taxon>Streptophyta</taxon>
        <taxon>Embryophyta</taxon>
        <taxon>Tracheophyta</taxon>
        <taxon>Spermatophyta</taxon>
        <taxon>Magnoliopsida</taxon>
        <taxon>eudicotyledons</taxon>
        <taxon>Gunneridae</taxon>
        <taxon>Pentapetalae</taxon>
        <taxon>asterids</taxon>
        <taxon>campanulids</taxon>
        <taxon>Asterales</taxon>
        <taxon>Asteraceae</taxon>
        <taxon>Cichorioideae</taxon>
        <taxon>Cichorieae</taxon>
        <taxon>Lactucinae</taxon>
        <taxon>Lactuca</taxon>
    </lineage>
</organism>
<gene>
    <name evidence="2" type="ORF">LVIROSA_LOCUS30356</name>
</gene>
<proteinExistence type="predicted"/>
<dbReference type="AlphaFoldDB" id="A0AAU9P3A1"/>
<protein>
    <submittedName>
        <fullName evidence="2">Uncharacterized protein</fullName>
    </submittedName>
</protein>
<sequence>MDRKVSLYADTSLDRPSTPAPPRRPSAYSSAASALRLQLRRSSLRLQLRRLGPTPCSPRYFLIRNL</sequence>
<reference evidence="2 3" key="1">
    <citation type="submission" date="2022-01" db="EMBL/GenBank/DDBJ databases">
        <authorList>
            <person name="Xiong W."/>
            <person name="Schranz E."/>
        </authorList>
    </citation>
    <scope>NUCLEOTIDE SEQUENCE [LARGE SCALE GENOMIC DNA]</scope>
</reference>
<dbReference type="EMBL" id="CAKMRJ010005523">
    <property type="protein sequence ID" value="CAH1444534.1"/>
    <property type="molecule type" value="Genomic_DNA"/>
</dbReference>